<name>A0ABS5NZ83_9BACI</name>
<reference evidence="2 3" key="1">
    <citation type="submission" date="2021-05" db="EMBL/GenBank/DDBJ databases">
        <title>Novel Bacillus species.</title>
        <authorList>
            <person name="Liu G."/>
        </authorList>
    </citation>
    <scope>NUCLEOTIDE SEQUENCE [LARGE SCALE GENOMIC DNA]</scope>
    <source>
        <strain evidence="2 3">FJAT-49705</strain>
    </source>
</reference>
<dbReference type="Proteomes" id="UP000681027">
    <property type="component" value="Unassembled WGS sequence"/>
</dbReference>
<evidence type="ECO:0000313" key="2">
    <source>
        <dbReference type="EMBL" id="MBS4193156.1"/>
    </source>
</evidence>
<proteinExistence type="predicted"/>
<dbReference type="InterPro" id="IPR010359">
    <property type="entry name" value="IrrE_HExxH"/>
</dbReference>
<dbReference type="PANTHER" id="PTHR43236:SF1">
    <property type="entry name" value="BLL7220 PROTEIN"/>
    <property type="match status" value="1"/>
</dbReference>
<sequence>MNNMPREKKLAQRIIRKNSLVPPINVVETLKKYADYVEDDLPSEVDAICIMTKKPLVIVHKFQAPNRKRFTLAHELGHIIMPWHHGMISCHTDTEDIVDGTAYQKMENEANSFAAELLMPSTWLKDIIDQYEKQGVEKLVDIVATKAEVSRSAAFYSIIAQLPSGYYMYLDYHLGGFISTKKSPGTEVYVPYQDYSLRIKWLKTFANASNQFELDNVDIYYWKVENNLSAEELSYEVSKVADIGLGDVIQNILKYGKGTFPSIFFQLINLLPPGYIMMVVQGEYQETYSSPGTKIHAPYKLGKVNLIHWFNKYSEEWGTFSILDYDFYWAQFIIQVPSALDSIDNRLSKDILKDILKECYPREEERRRYLYKINGVVGALNNEAPDEFEDYYRMFRERFVGTIFEKINNHLLFESFIINKINEMMARKKKK</sequence>
<evidence type="ECO:0000259" key="1">
    <source>
        <dbReference type="Pfam" id="PF06114"/>
    </source>
</evidence>
<dbReference type="EMBL" id="JAGYPM010000009">
    <property type="protein sequence ID" value="MBS4193156.1"/>
    <property type="molecule type" value="Genomic_DNA"/>
</dbReference>
<dbReference type="PANTHER" id="PTHR43236">
    <property type="entry name" value="ANTITOXIN HIGA1"/>
    <property type="match status" value="1"/>
</dbReference>
<evidence type="ECO:0000313" key="3">
    <source>
        <dbReference type="Proteomes" id="UP000681027"/>
    </source>
</evidence>
<dbReference type="InterPro" id="IPR052345">
    <property type="entry name" value="Rad_response_metalloprotease"/>
</dbReference>
<protein>
    <submittedName>
        <fullName evidence="2">ImmA/IrrE family metallo-endopeptidase</fullName>
    </submittedName>
</protein>
<keyword evidence="3" id="KW-1185">Reference proteome</keyword>
<dbReference type="Gene3D" id="1.10.10.2910">
    <property type="match status" value="1"/>
</dbReference>
<organism evidence="2 3">
    <name type="scientific">Cytobacillus citreus</name>
    <dbReference type="NCBI Taxonomy" id="2833586"/>
    <lineage>
        <taxon>Bacteria</taxon>
        <taxon>Bacillati</taxon>
        <taxon>Bacillota</taxon>
        <taxon>Bacilli</taxon>
        <taxon>Bacillales</taxon>
        <taxon>Bacillaceae</taxon>
        <taxon>Cytobacillus</taxon>
    </lineage>
</organism>
<gene>
    <name evidence="2" type="ORF">KHA94_23935</name>
</gene>
<comment type="caution">
    <text evidence="2">The sequence shown here is derived from an EMBL/GenBank/DDBJ whole genome shotgun (WGS) entry which is preliminary data.</text>
</comment>
<feature type="domain" description="IrrE N-terminal-like" evidence="1">
    <location>
        <begin position="47"/>
        <end position="154"/>
    </location>
</feature>
<dbReference type="Pfam" id="PF06114">
    <property type="entry name" value="Peptidase_M78"/>
    <property type="match status" value="1"/>
</dbReference>
<accession>A0ABS5NZ83</accession>